<reference evidence="6" key="1">
    <citation type="submission" date="2021-01" db="EMBL/GenBank/DDBJ databases">
        <title>Fulvivirga kasyanovii gen. nov., sp nov., a novel member of the phylum Bacteroidetes isolated from seawater in a mussel farm.</title>
        <authorList>
            <person name="Zhao L.-H."/>
            <person name="Wang Z.-J."/>
        </authorList>
    </citation>
    <scope>NUCLEOTIDE SEQUENCE</scope>
    <source>
        <strain evidence="6">2943</strain>
    </source>
</reference>
<dbReference type="GO" id="GO:0000166">
    <property type="term" value="F:nucleotide binding"/>
    <property type="evidence" value="ECO:0007669"/>
    <property type="project" value="UniProtKB-KW"/>
</dbReference>
<evidence type="ECO:0000313" key="7">
    <source>
        <dbReference type="Proteomes" id="UP000659388"/>
    </source>
</evidence>
<evidence type="ECO:0000256" key="3">
    <source>
        <dbReference type="ARBA" id="ARBA00022722"/>
    </source>
</evidence>
<keyword evidence="2" id="KW-1277">Toxin-antitoxin system</keyword>
<evidence type="ECO:0000256" key="5">
    <source>
        <dbReference type="ARBA" id="ARBA00022801"/>
    </source>
</evidence>
<dbReference type="RefSeq" id="WP_202243114.1">
    <property type="nucleotide sequence ID" value="NZ_JAESIY010000002.1"/>
</dbReference>
<dbReference type="PANTHER" id="PTHR34139">
    <property type="entry name" value="UPF0331 PROTEIN MJ0127"/>
    <property type="match status" value="1"/>
</dbReference>
<evidence type="ECO:0000256" key="2">
    <source>
        <dbReference type="ARBA" id="ARBA00022649"/>
    </source>
</evidence>
<keyword evidence="5" id="KW-0378">Hydrolase</keyword>
<dbReference type="GO" id="GO:0110001">
    <property type="term" value="C:toxin-antitoxin complex"/>
    <property type="evidence" value="ECO:0007669"/>
    <property type="project" value="InterPro"/>
</dbReference>
<dbReference type="InterPro" id="IPR008201">
    <property type="entry name" value="HepT-like"/>
</dbReference>
<dbReference type="Proteomes" id="UP000659388">
    <property type="component" value="Unassembled WGS sequence"/>
</dbReference>
<evidence type="ECO:0000256" key="4">
    <source>
        <dbReference type="ARBA" id="ARBA00022741"/>
    </source>
</evidence>
<keyword evidence="1" id="KW-0597">Phosphoprotein</keyword>
<dbReference type="Pfam" id="PF01934">
    <property type="entry name" value="HepT-like"/>
    <property type="match status" value="1"/>
</dbReference>
<dbReference type="GO" id="GO:0016787">
    <property type="term" value="F:hydrolase activity"/>
    <property type="evidence" value="ECO:0007669"/>
    <property type="project" value="UniProtKB-KW"/>
</dbReference>
<name>A0A937F715_9BACT</name>
<keyword evidence="4" id="KW-0547">Nucleotide-binding</keyword>
<dbReference type="AlphaFoldDB" id="A0A937F715"/>
<accession>A0A937F715</accession>
<gene>
    <name evidence="6" type="ORF">JL102_04830</name>
</gene>
<comment type="caution">
    <text evidence="6">The sequence shown here is derived from an EMBL/GenBank/DDBJ whole genome shotgun (WGS) entry which is preliminary data.</text>
</comment>
<evidence type="ECO:0000256" key="1">
    <source>
        <dbReference type="ARBA" id="ARBA00022553"/>
    </source>
</evidence>
<keyword evidence="3" id="KW-0540">Nuclease</keyword>
<protein>
    <submittedName>
        <fullName evidence="6">DUF86 domain-containing protein</fullName>
    </submittedName>
</protein>
<dbReference type="EMBL" id="JAESIY010000002">
    <property type="protein sequence ID" value="MBL3655444.1"/>
    <property type="molecule type" value="Genomic_DNA"/>
</dbReference>
<dbReference type="PANTHER" id="PTHR34139:SF1">
    <property type="entry name" value="RNASE MJ1380-RELATED"/>
    <property type="match status" value="1"/>
</dbReference>
<keyword evidence="7" id="KW-1185">Reference proteome</keyword>
<dbReference type="GO" id="GO:0004540">
    <property type="term" value="F:RNA nuclease activity"/>
    <property type="evidence" value="ECO:0007669"/>
    <property type="project" value="InterPro"/>
</dbReference>
<organism evidence="6 7">
    <name type="scientific">Fulvivirga sediminis</name>
    <dbReference type="NCBI Taxonomy" id="2803949"/>
    <lineage>
        <taxon>Bacteria</taxon>
        <taxon>Pseudomonadati</taxon>
        <taxon>Bacteroidota</taxon>
        <taxon>Cytophagia</taxon>
        <taxon>Cytophagales</taxon>
        <taxon>Fulvivirgaceae</taxon>
        <taxon>Fulvivirga</taxon>
    </lineage>
</organism>
<evidence type="ECO:0000313" key="6">
    <source>
        <dbReference type="EMBL" id="MBL3655444.1"/>
    </source>
</evidence>
<proteinExistence type="predicted"/>
<sequence>METEEKQLHLNNIIKGMEEVIELTRELDYHQFTQEEQIKEEVYSNLQMIGQAAYQLSNSSAEAQDLNFDTDILSGFRNARYNEEAEMDHQMVWGVIQNDLPLLRDTAIEASAELGTPSENSNTLQ</sequence>
<dbReference type="InterPro" id="IPR051813">
    <property type="entry name" value="HepT_RNase_toxin"/>
</dbReference>